<feature type="non-terminal residue" evidence="1">
    <location>
        <position position="1"/>
    </location>
</feature>
<dbReference type="Proteomes" id="UP000800096">
    <property type="component" value="Unassembled WGS sequence"/>
</dbReference>
<accession>A0A6A5QGM2</accession>
<gene>
    <name evidence="1" type="ORF">BDU57DRAFT_306511</name>
</gene>
<reference evidence="1" key="1">
    <citation type="journal article" date="2020" name="Stud. Mycol.">
        <title>101 Dothideomycetes genomes: a test case for predicting lifestyles and emergence of pathogens.</title>
        <authorList>
            <person name="Haridas S."/>
            <person name="Albert R."/>
            <person name="Binder M."/>
            <person name="Bloem J."/>
            <person name="Labutti K."/>
            <person name="Salamov A."/>
            <person name="Andreopoulos B."/>
            <person name="Baker S."/>
            <person name="Barry K."/>
            <person name="Bills G."/>
            <person name="Bluhm B."/>
            <person name="Cannon C."/>
            <person name="Castanera R."/>
            <person name="Culley D."/>
            <person name="Daum C."/>
            <person name="Ezra D."/>
            <person name="Gonzalez J."/>
            <person name="Henrissat B."/>
            <person name="Kuo A."/>
            <person name="Liang C."/>
            <person name="Lipzen A."/>
            <person name="Lutzoni F."/>
            <person name="Magnuson J."/>
            <person name="Mondo S."/>
            <person name="Nolan M."/>
            <person name="Ohm R."/>
            <person name="Pangilinan J."/>
            <person name="Park H.-J."/>
            <person name="Ramirez L."/>
            <person name="Alfaro M."/>
            <person name="Sun H."/>
            <person name="Tritt A."/>
            <person name="Yoshinaga Y."/>
            <person name="Zwiers L.-H."/>
            <person name="Turgeon B."/>
            <person name="Goodwin S."/>
            <person name="Spatafora J."/>
            <person name="Crous P."/>
            <person name="Grigoriev I."/>
        </authorList>
    </citation>
    <scope>NUCLEOTIDE SEQUENCE</scope>
    <source>
        <strain evidence="1">HMLAC05119</strain>
    </source>
</reference>
<evidence type="ECO:0000313" key="2">
    <source>
        <dbReference type="Proteomes" id="UP000800096"/>
    </source>
</evidence>
<proteinExistence type="predicted"/>
<dbReference type="AlphaFoldDB" id="A0A6A5QGM2"/>
<keyword evidence="2" id="KW-1185">Reference proteome</keyword>
<protein>
    <submittedName>
        <fullName evidence="1">Uncharacterized protein</fullName>
    </submittedName>
</protein>
<evidence type="ECO:0000313" key="1">
    <source>
        <dbReference type="EMBL" id="KAF1914891.1"/>
    </source>
</evidence>
<sequence length="76" mass="8464">AANKPAIPALFCASVSEGTNTPCPHARRPQPIQHPCTRRQHRRKYRLGIRRLFSLVGRSAPRVLSGLEESQMNSST</sequence>
<name>A0A6A5QGM2_AMPQU</name>
<organism evidence="1 2">
    <name type="scientific">Ampelomyces quisqualis</name>
    <name type="common">Powdery mildew agent</name>
    <dbReference type="NCBI Taxonomy" id="50730"/>
    <lineage>
        <taxon>Eukaryota</taxon>
        <taxon>Fungi</taxon>
        <taxon>Dikarya</taxon>
        <taxon>Ascomycota</taxon>
        <taxon>Pezizomycotina</taxon>
        <taxon>Dothideomycetes</taxon>
        <taxon>Pleosporomycetidae</taxon>
        <taxon>Pleosporales</taxon>
        <taxon>Pleosporineae</taxon>
        <taxon>Phaeosphaeriaceae</taxon>
        <taxon>Ampelomyces</taxon>
    </lineage>
</organism>
<dbReference type="EMBL" id="ML979137">
    <property type="protein sequence ID" value="KAF1914891.1"/>
    <property type="molecule type" value="Genomic_DNA"/>
</dbReference>